<organism evidence="1">
    <name type="scientific">Streptomyces sp. R44</name>
    <dbReference type="NCBI Taxonomy" id="3238633"/>
    <lineage>
        <taxon>Bacteria</taxon>
        <taxon>Bacillati</taxon>
        <taxon>Actinomycetota</taxon>
        <taxon>Actinomycetes</taxon>
        <taxon>Kitasatosporales</taxon>
        <taxon>Streptomycetaceae</taxon>
        <taxon>Streptomyces</taxon>
    </lineage>
</organism>
<reference evidence="1" key="1">
    <citation type="submission" date="2024-07" db="EMBL/GenBank/DDBJ databases">
        <authorList>
            <person name="Yu S.T."/>
        </authorList>
    </citation>
    <scope>NUCLEOTIDE SEQUENCE</scope>
    <source>
        <strain evidence="1">R44</strain>
    </source>
</reference>
<dbReference type="AlphaFoldDB" id="A0AB39T5T9"/>
<dbReference type="RefSeq" id="WP_369147206.1">
    <property type="nucleotide sequence ID" value="NZ_CP163444.1"/>
</dbReference>
<evidence type="ECO:0000313" key="1">
    <source>
        <dbReference type="EMBL" id="XDQ74684.1"/>
    </source>
</evidence>
<protein>
    <submittedName>
        <fullName evidence="1">Uncharacterized protein</fullName>
    </submittedName>
</protein>
<proteinExistence type="predicted"/>
<name>A0AB39T5T9_9ACTN</name>
<sequence>MTALKIVETIQDMGQGQAGLASPVRVYLSSFRVDAVYPMEPLKWTGV</sequence>
<gene>
    <name evidence="1" type="ORF">AB5J54_31000</name>
</gene>
<accession>A0AB39T5T9</accession>
<dbReference type="EMBL" id="CP163444">
    <property type="protein sequence ID" value="XDQ74684.1"/>
    <property type="molecule type" value="Genomic_DNA"/>
</dbReference>